<evidence type="ECO:0000256" key="1">
    <source>
        <dbReference type="ARBA" id="ARBA00004123"/>
    </source>
</evidence>
<dbReference type="InterPro" id="IPR001356">
    <property type="entry name" value="HD"/>
</dbReference>
<evidence type="ECO:0000313" key="8">
    <source>
        <dbReference type="EMBL" id="CAB3990528.1"/>
    </source>
</evidence>
<dbReference type="PROSITE" id="PS50071">
    <property type="entry name" value="HOMEOBOX_2"/>
    <property type="match status" value="1"/>
</dbReference>
<evidence type="ECO:0000256" key="3">
    <source>
        <dbReference type="ARBA" id="ARBA00023155"/>
    </source>
</evidence>
<keyword evidence="9" id="KW-1185">Reference proteome</keyword>
<dbReference type="PROSITE" id="PS00027">
    <property type="entry name" value="HOMEOBOX_1"/>
    <property type="match status" value="1"/>
</dbReference>
<name>A0A6S7GEX4_PARCT</name>
<dbReference type="CDD" id="cd00086">
    <property type="entry name" value="homeodomain"/>
    <property type="match status" value="1"/>
</dbReference>
<keyword evidence="3 5" id="KW-0371">Homeobox</keyword>
<sequence>IGFGLGLDRKRGYSMYTDSLCARNIRICRAESGNLESTKVAQKDNTSTNEKCGSPHKKRRVLFTQGQVYELEKAFRRQRYLSAPEREELARGLDMTPTQIKIWFQNHRYKYKKQQRNLESYNLMAQQRAFVSPMNREAYLNYMWSLPHAAHAHNYGYGYYTGAQHHGYPSYNVL</sequence>
<dbReference type="GO" id="GO:0000981">
    <property type="term" value="F:DNA-binding transcription factor activity, RNA polymerase II-specific"/>
    <property type="evidence" value="ECO:0007669"/>
    <property type="project" value="InterPro"/>
</dbReference>
<dbReference type="OrthoDB" id="6159439at2759"/>
<evidence type="ECO:0000256" key="2">
    <source>
        <dbReference type="ARBA" id="ARBA00023125"/>
    </source>
</evidence>
<dbReference type="Gene3D" id="1.10.10.60">
    <property type="entry name" value="Homeodomain-like"/>
    <property type="match status" value="1"/>
</dbReference>
<dbReference type="Proteomes" id="UP001152795">
    <property type="component" value="Unassembled WGS sequence"/>
</dbReference>
<dbReference type="EMBL" id="CACRXK020001676">
    <property type="protein sequence ID" value="CAB3990528.1"/>
    <property type="molecule type" value="Genomic_DNA"/>
</dbReference>
<feature type="domain" description="Homeobox" evidence="7">
    <location>
        <begin position="54"/>
        <end position="114"/>
    </location>
</feature>
<evidence type="ECO:0000256" key="4">
    <source>
        <dbReference type="ARBA" id="ARBA00023242"/>
    </source>
</evidence>
<evidence type="ECO:0000313" key="9">
    <source>
        <dbReference type="Proteomes" id="UP001152795"/>
    </source>
</evidence>
<dbReference type="SUPFAM" id="SSF46689">
    <property type="entry name" value="Homeodomain-like"/>
    <property type="match status" value="1"/>
</dbReference>
<feature type="DNA-binding region" description="Homeobox" evidence="5">
    <location>
        <begin position="56"/>
        <end position="115"/>
    </location>
</feature>
<dbReference type="GO" id="GO:0030154">
    <property type="term" value="P:cell differentiation"/>
    <property type="evidence" value="ECO:0007669"/>
    <property type="project" value="TreeGrafter"/>
</dbReference>
<dbReference type="InterPro" id="IPR050394">
    <property type="entry name" value="Homeobox_NK-like"/>
</dbReference>
<evidence type="ECO:0000259" key="7">
    <source>
        <dbReference type="PROSITE" id="PS50071"/>
    </source>
</evidence>
<dbReference type="Pfam" id="PF00046">
    <property type="entry name" value="Homeodomain"/>
    <property type="match status" value="1"/>
</dbReference>
<dbReference type="GO" id="GO:0000978">
    <property type="term" value="F:RNA polymerase II cis-regulatory region sequence-specific DNA binding"/>
    <property type="evidence" value="ECO:0007669"/>
    <property type="project" value="TreeGrafter"/>
</dbReference>
<keyword evidence="4 5" id="KW-0539">Nucleus</keyword>
<reference evidence="8" key="1">
    <citation type="submission" date="2020-04" db="EMBL/GenBank/DDBJ databases">
        <authorList>
            <person name="Alioto T."/>
            <person name="Alioto T."/>
            <person name="Gomez Garrido J."/>
        </authorList>
    </citation>
    <scope>NUCLEOTIDE SEQUENCE</scope>
    <source>
        <strain evidence="8">A484AB</strain>
    </source>
</reference>
<evidence type="ECO:0000256" key="5">
    <source>
        <dbReference type="PROSITE-ProRule" id="PRU00108"/>
    </source>
</evidence>
<dbReference type="InterPro" id="IPR017970">
    <property type="entry name" value="Homeobox_CS"/>
</dbReference>
<dbReference type="SMART" id="SM00389">
    <property type="entry name" value="HOX"/>
    <property type="match status" value="1"/>
</dbReference>
<organism evidence="8 9">
    <name type="scientific">Paramuricea clavata</name>
    <name type="common">Red gorgonian</name>
    <name type="synonym">Violescent sea-whip</name>
    <dbReference type="NCBI Taxonomy" id="317549"/>
    <lineage>
        <taxon>Eukaryota</taxon>
        <taxon>Metazoa</taxon>
        <taxon>Cnidaria</taxon>
        <taxon>Anthozoa</taxon>
        <taxon>Octocorallia</taxon>
        <taxon>Malacalcyonacea</taxon>
        <taxon>Plexauridae</taxon>
        <taxon>Paramuricea</taxon>
    </lineage>
</organism>
<dbReference type="InterPro" id="IPR009057">
    <property type="entry name" value="Homeodomain-like_sf"/>
</dbReference>
<feature type="non-terminal residue" evidence="8">
    <location>
        <position position="174"/>
    </location>
</feature>
<proteinExistence type="predicted"/>
<dbReference type="GO" id="GO:0005634">
    <property type="term" value="C:nucleus"/>
    <property type="evidence" value="ECO:0007669"/>
    <property type="project" value="UniProtKB-SubCell"/>
</dbReference>
<keyword evidence="2 5" id="KW-0238">DNA-binding</keyword>
<dbReference type="AlphaFoldDB" id="A0A6S7GEX4"/>
<comment type="subcellular location">
    <subcellularLocation>
        <location evidence="1 5 6">Nucleus</location>
    </subcellularLocation>
</comment>
<protein>
    <submittedName>
        <fullName evidence="8">Homeobox Nkx</fullName>
    </submittedName>
</protein>
<evidence type="ECO:0000256" key="6">
    <source>
        <dbReference type="RuleBase" id="RU000682"/>
    </source>
</evidence>
<dbReference type="PRINTS" id="PR00024">
    <property type="entry name" value="HOMEOBOX"/>
</dbReference>
<accession>A0A6S7GEX4</accession>
<comment type="caution">
    <text evidence="8">The sequence shown here is derived from an EMBL/GenBank/DDBJ whole genome shotgun (WGS) entry which is preliminary data.</text>
</comment>
<gene>
    <name evidence="8" type="ORF">PACLA_8A035094</name>
</gene>
<dbReference type="PANTHER" id="PTHR24340">
    <property type="entry name" value="HOMEOBOX PROTEIN NKX"/>
    <property type="match status" value="1"/>
</dbReference>
<dbReference type="InterPro" id="IPR020479">
    <property type="entry name" value="HD_metazoa"/>
</dbReference>